<accession>A0ABZ0CMR3</accession>
<proteinExistence type="predicted"/>
<evidence type="ECO:0000313" key="2">
    <source>
        <dbReference type="Proteomes" id="UP001303946"/>
    </source>
</evidence>
<name>A0ABZ0CMR3_9BURK</name>
<organism evidence="1 2">
    <name type="scientific">Piscinibacter gummiphilus</name>
    <dbReference type="NCBI Taxonomy" id="946333"/>
    <lineage>
        <taxon>Bacteria</taxon>
        <taxon>Pseudomonadati</taxon>
        <taxon>Pseudomonadota</taxon>
        <taxon>Betaproteobacteria</taxon>
        <taxon>Burkholderiales</taxon>
        <taxon>Sphaerotilaceae</taxon>
        <taxon>Piscinibacter</taxon>
    </lineage>
</organism>
<gene>
    <name evidence="1" type="ORF">RXV79_15135</name>
</gene>
<evidence type="ECO:0000313" key="1">
    <source>
        <dbReference type="EMBL" id="WOB06260.1"/>
    </source>
</evidence>
<reference evidence="1 2" key="1">
    <citation type="submission" date="2023-10" db="EMBL/GenBank/DDBJ databases">
        <title>Bacteria for the degradation of biodegradable plastic PBAT(Polybutylene adipate terephthalate).</title>
        <authorList>
            <person name="Weon H.-Y."/>
            <person name="Yeon J."/>
        </authorList>
    </citation>
    <scope>NUCLEOTIDE SEQUENCE [LARGE SCALE GENOMIC DNA]</scope>
    <source>
        <strain evidence="1 2">SBD 7-3</strain>
    </source>
</reference>
<dbReference type="Proteomes" id="UP001303946">
    <property type="component" value="Chromosome"/>
</dbReference>
<sequence>MDMTPRRQQMIDAHVAETRALMADYAFQLNDLVRFALSAAQEKQHKLYYPMDPVNECIRNWQGLNQKLAKLSAAVDATTRRLGVQPFDPESSPNEDPA</sequence>
<keyword evidence="2" id="KW-1185">Reference proteome</keyword>
<dbReference type="EMBL" id="CP136336">
    <property type="protein sequence ID" value="WOB06260.1"/>
    <property type="molecule type" value="Genomic_DNA"/>
</dbReference>
<protein>
    <recommendedName>
        <fullName evidence="3">Terminase small subunit</fullName>
    </recommendedName>
</protein>
<dbReference type="RefSeq" id="WP_316698635.1">
    <property type="nucleotide sequence ID" value="NZ_CP136336.1"/>
</dbReference>
<evidence type="ECO:0008006" key="3">
    <source>
        <dbReference type="Google" id="ProtNLM"/>
    </source>
</evidence>